<proteinExistence type="predicted"/>
<feature type="domain" description="EamA" evidence="2">
    <location>
        <begin position="153"/>
        <end position="283"/>
    </location>
</feature>
<organism evidence="3 4">
    <name type="scientific">Aromatoleum tolulyticum</name>
    <dbReference type="NCBI Taxonomy" id="34027"/>
    <lineage>
        <taxon>Bacteria</taxon>
        <taxon>Pseudomonadati</taxon>
        <taxon>Pseudomonadota</taxon>
        <taxon>Betaproteobacteria</taxon>
        <taxon>Rhodocyclales</taxon>
        <taxon>Rhodocyclaceae</taxon>
        <taxon>Aromatoleum</taxon>
    </lineage>
</organism>
<dbReference type="PANTHER" id="PTHR22911">
    <property type="entry name" value="ACYL-MALONYL CONDENSING ENZYME-RELATED"/>
    <property type="match status" value="1"/>
</dbReference>
<dbReference type="PANTHER" id="PTHR22911:SF103">
    <property type="entry name" value="BLR2811 PROTEIN"/>
    <property type="match status" value="1"/>
</dbReference>
<accession>A0A1N6U3S2</accession>
<protein>
    <submittedName>
        <fullName evidence="3">EamA domain-containing membrane protein RarD</fullName>
    </submittedName>
</protein>
<dbReference type="Pfam" id="PF00892">
    <property type="entry name" value="EamA"/>
    <property type="match status" value="2"/>
</dbReference>
<dbReference type="SUPFAM" id="SSF103481">
    <property type="entry name" value="Multidrug resistance efflux transporter EmrE"/>
    <property type="match status" value="2"/>
</dbReference>
<feature type="transmembrane region" description="Helical" evidence="1">
    <location>
        <begin position="184"/>
        <end position="206"/>
    </location>
</feature>
<reference evidence="4" key="1">
    <citation type="submission" date="2017-01" db="EMBL/GenBank/DDBJ databases">
        <authorList>
            <person name="Varghese N."/>
            <person name="Submissions S."/>
        </authorList>
    </citation>
    <scope>NUCLEOTIDE SEQUENCE [LARGE SCALE GENOMIC DNA]</scope>
    <source>
        <strain evidence="4">ATCC 51758</strain>
    </source>
</reference>
<feature type="transmembrane region" description="Helical" evidence="1">
    <location>
        <begin position="269"/>
        <end position="288"/>
    </location>
</feature>
<feature type="transmembrane region" description="Helical" evidence="1">
    <location>
        <begin position="12"/>
        <end position="31"/>
    </location>
</feature>
<dbReference type="Proteomes" id="UP000186819">
    <property type="component" value="Unassembled WGS sequence"/>
</dbReference>
<evidence type="ECO:0000256" key="1">
    <source>
        <dbReference type="SAM" id="Phobius"/>
    </source>
</evidence>
<dbReference type="GO" id="GO:0016020">
    <property type="term" value="C:membrane"/>
    <property type="evidence" value="ECO:0007669"/>
    <property type="project" value="InterPro"/>
</dbReference>
<evidence type="ECO:0000313" key="4">
    <source>
        <dbReference type="Proteomes" id="UP000186819"/>
    </source>
</evidence>
<evidence type="ECO:0000313" key="3">
    <source>
        <dbReference type="EMBL" id="SIQ59976.1"/>
    </source>
</evidence>
<keyword evidence="1" id="KW-1133">Transmembrane helix</keyword>
<dbReference type="STRING" id="34027.SAMN05421829_105201"/>
<keyword evidence="1" id="KW-0472">Membrane</keyword>
<name>A0A1N6U3S2_9RHOO</name>
<dbReference type="OrthoDB" id="8584557at2"/>
<feature type="transmembrane region" description="Helical" evidence="1">
    <location>
        <begin position="81"/>
        <end position="98"/>
    </location>
</feature>
<feature type="transmembrane region" description="Helical" evidence="1">
    <location>
        <begin position="104"/>
        <end position="121"/>
    </location>
</feature>
<feature type="domain" description="EamA" evidence="2">
    <location>
        <begin position="12"/>
        <end position="144"/>
    </location>
</feature>
<feature type="transmembrane region" description="Helical" evidence="1">
    <location>
        <begin position="212"/>
        <end position="229"/>
    </location>
</feature>
<keyword evidence="4" id="KW-1185">Reference proteome</keyword>
<gene>
    <name evidence="3" type="ORF">SAMN05421829_105201</name>
</gene>
<feature type="transmembrane region" description="Helical" evidence="1">
    <location>
        <begin position="128"/>
        <end position="144"/>
    </location>
</feature>
<evidence type="ECO:0000259" key="2">
    <source>
        <dbReference type="Pfam" id="PF00892"/>
    </source>
</evidence>
<dbReference type="AlphaFoldDB" id="A0A1N6U3S2"/>
<dbReference type="InterPro" id="IPR037185">
    <property type="entry name" value="EmrE-like"/>
</dbReference>
<keyword evidence="1" id="KW-0812">Transmembrane</keyword>
<dbReference type="RefSeq" id="WP_139335911.1">
    <property type="nucleotide sequence ID" value="NZ_FTMD01000005.1"/>
</dbReference>
<sequence>MTDTHVYRTRVLGPLLMCLACLCFAALDTLIKYLSHRLPLTEVIWVRYAVQTIAIAILFVPTMKGRILRTSNPRLQALRGMCLLGASLFVINGLSRLPLTETTAVLFLAPLIITLLSGPVLGERIKPVDWFAVMLGFAGVLIIVRPGGGLLTWAILFPVGTACCNAVYQMVTRSFHSAEHPVTTNLYTGLVGVLVLAPLMPFVWQWPTAEQWGVLVLAGLVGGLAHYIITKALECSSAAALGPYGYTQLVWAALLGFLVFGALPDVVTWLGIAVIASSGLLLSIYHLVAARRS</sequence>
<feature type="transmembrane region" description="Helical" evidence="1">
    <location>
        <begin position="43"/>
        <end position="60"/>
    </location>
</feature>
<dbReference type="EMBL" id="FTMD01000005">
    <property type="protein sequence ID" value="SIQ59976.1"/>
    <property type="molecule type" value="Genomic_DNA"/>
</dbReference>
<feature type="transmembrane region" description="Helical" evidence="1">
    <location>
        <begin position="150"/>
        <end position="172"/>
    </location>
</feature>
<dbReference type="InterPro" id="IPR000620">
    <property type="entry name" value="EamA_dom"/>
</dbReference>
<feature type="transmembrane region" description="Helical" evidence="1">
    <location>
        <begin position="241"/>
        <end position="263"/>
    </location>
</feature>